<feature type="region of interest" description="Disordered" evidence="1">
    <location>
        <begin position="112"/>
        <end position="302"/>
    </location>
</feature>
<feature type="compositionally biased region" description="Basic and acidic residues" evidence="1">
    <location>
        <begin position="251"/>
        <end position="277"/>
    </location>
</feature>
<feature type="compositionally biased region" description="Basic and acidic residues" evidence="1">
    <location>
        <begin position="112"/>
        <end position="130"/>
    </location>
</feature>
<dbReference type="EMBL" id="ML987197">
    <property type="protein sequence ID" value="KAF2247521.1"/>
    <property type="molecule type" value="Genomic_DNA"/>
</dbReference>
<protein>
    <submittedName>
        <fullName evidence="3">Uncharacterized protein</fullName>
    </submittedName>
</protein>
<keyword evidence="2" id="KW-0812">Transmembrane</keyword>
<dbReference type="AlphaFoldDB" id="A0A6A6IAW1"/>
<evidence type="ECO:0000256" key="1">
    <source>
        <dbReference type="SAM" id="MobiDB-lite"/>
    </source>
</evidence>
<feature type="compositionally biased region" description="Low complexity" evidence="1">
    <location>
        <begin position="459"/>
        <end position="473"/>
    </location>
</feature>
<keyword evidence="2" id="KW-1133">Transmembrane helix</keyword>
<accession>A0A6A6IAW1</accession>
<proteinExistence type="predicted"/>
<dbReference type="GeneID" id="54580277"/>
<feature type="region of interest" description="Disordered" evidence="1">
    <location>
        <begin position="404"/>
        <end position="512"/>
    </location>
</feature>
<feature type="compositionally biased region" description="Low complexity" evidence="1">
    <location>
        <begin position="412"/>
        <end position="425"/>
    </location>
</feature>
<feature type="compositionally biased region" description="Basic and acidic residues" evidence="1">
    <location>
        <begin position="201"/>
        <end position="213"/>
    </location>
</feature>
<sequence length="579" mass="64382">MAQTENTALRRIFTQGKGLWVLFWLLRETIPTVWPWGWISFLSLSSYREQKLLPIPCGTIWLLVAGLSMVAVALGWGYLQHTREIAQLKRGSGDLDGSQKYYAGSSATCRNRLTERTVPEPRSPAEEHTPCPRLNVEEQDQAPKPPIHSHNTQSEKATDEHTPRCESSDEEHITRSEPAPNEHTPCMASTVNSDLSQPRATVDDDIPRPESTTDQHSPNSESTVDEHITHKKKKADWLAGKKEAKKKLKEQKRSQTADEHKNVEAERPQHGTRRGQEVRGAGRGRQGQRNRGTYPTRRRSDMPSILNATSSHIVINHNHLSPMPSTYRSAPSALCHFLNEPRPTWGNGQYGIPPMTSDYHAEYLRFDWPYLPSSHHPNPIESLLGTPVPRDTYRMQPFRPLGIGQDYPSSPPISQSSWTPWTPSPAERALVNAANRTDIRAQASPVKRPGYPMIGGLGQISSPSPSLSQPSSSHLVPSEAAPSSAKEQREEAMGHLEDGEAKVRSEEGDCTPKAVAKSINQCDAVPEVPELEQNALADSPSADCVPINYESAPEKGYNLPRSRTWSYLSEDSDDGRSLT</sequence>
<evidence type="ECO:0000256" key="2">
    <source>
        <dbReference type="SAM" id="Phobius"/>
    </source>
</evidence>
<feature type="compositionally biased region" description="Basic and acidic residues" evidence="1">
    <location>
        <begin position="156"/>
        <end position="175"/>
    </location>
</feature>
<keyword evidence="4" id="KW-1185">Reference proteome</keyword>
<organism evidence="3 4">
    <name type="scientific">Trematosphaeria pertusa</name>
    <dbReference type="NCBI Taxonomy" id="390896"/>
    <lineage>
        <taxon>Eukaryota</taxon>
        <taxon>Fungi</taxon>
        <taxon>Dikarya</taxon>
        <taxon>Ascomycota</taxon>
        <taxon>Pezizomycotina</taxon>
        <taxon>Dothideomycetes</taxon>
        <taxon>Pleosporomycetidae</taxon>
        <taxon>Pleosporales</taxon>
        <taxon>Massarineae</taxon>
        <taxon>Trematosphaeriaceae</taxon>
        <taxon>Trematosphaeria</taxon>
    </lineage>
</organism>
<feature type="transmembrane region" description="Helical" evidence="2">
    <location>
        <begin position="59"/>
        <end position="79"/>
    </location>
</feature>
<feature type="region of interest" description="Disordered" evidence="1">
    <location>
        <begin position="535"/>
        <end position="560"/>
    </location>
</feature>
<keyword evidence="2" id="KW-0472">Membrane</keyword>
<feature type="transmembrane region" description="Helical" evidence="2">
    <location>
        <begin position="19"/>
        <end position="39"/>
    </location>
</feature>
<dbReference type="RefSeq" id="XP_033682525.1">
    <property type="nucleotide sequence ID" value="XM_033826947.1"/>
</dbReference>
<feature type="compositionally biased region" description="Polar residues" evidence="1">
    <location>
        <begin position="187"/>
        <end position="199"/>
    </location>
</feature>
<dbReference type="Proteomes" id="UP000800094">
    <property type="component" value="Unassembled WGS sequence"/>
</dbReference>
<feature type="compositionally biased region" description="Basic and acidic residues" evidence="1">
    <location>
        <begin position="486"/>
        <end position="507"/>
    </location>
</feature>
<evidence type="ECO:0000313" key="4">
    <source>
        <dbReference type="Proteomes" id="UP000800094"/>
    </source>
</evidence>
<gene>
    <name evidence="3" type="ORF">BU26DRAFT_506748</name>
</gene>
<evidence type="ECO:0000313" key="3">
    <source>
        <dbReference type="EMBL" id="KAF2247521.1"/>
    </source>
</evidence>
<name>A0A6A6IAW1_9PLEO</name>
<reference evidence="3" key="1">
    <citation type="journal article" date="2020" name="Stud. Mycol.">
        <title>101 Dothideomycetes genomes: a test case for predicting lifestyles and emergence of pathogens.</title>
        <authorList>
            <person name="Haridas S."/>
            <person name="Albert R."/>
            <person name="Binder M."/>
            <person name="Bloem J."/>
            <person name="Labutti K."/>
            <person name="Salamov A."/>
            <person name="Andreopoulos B."/>
            <person name="Baker S."/>
            <person name="Barry K."/>
            <person name="Bills G."/>
            <person name="Bluhm B."/>
            <person name="Cannon C."/>
            <person name="Castanera R."/>
            <person name="Culley D."/>
            <person name="Daum C."/>
            <person name="Ezra D."/>
            <person name="Gonzalez J."/>
            <person name="Henrissat B."/>
            <person name="Kuo A."/>
            <person name="Liang C."/>
            <person name="Lipzen A."/>
            <person name="Lutzoni F."/>
            <person name="Magnuson J."/>
            <person name="Mondo S."/>
            <person name="Nolan M."/>
            <person name="Ohm R."/>
            <person name="Pangilinan J."/>
            <person name="Park H.-J."/>
            <person name="Ramirez L."/>
            <person name="Alfaro M."/>
            <person name="Sun H."/>
            <person name="Tritt A."/>
            <person name="Yoshinaga Y."/>
            <person name="Zwiers L.-H."/>
            <person name="Turgeon B."/>
            <person name="Goodwin S."/>
            <person name="Spatafora J."/>
            <person name="Crous P."/>
            <person name="Grigoriev I."/>
        </authorList>
    </citation>
    <scope>NUCLEOTIDE SEQUENCE</scope>
    <source>
        <strain evidence="3">CBS 122368</strain>
    </source>
</reference>